<evidence type="ECO:0000256" key="2">
    <source>
        <dbReference type="PROSITE-ProRule" id="PRU00447"/>
    </source>
</evidence>
<dbReference type="GO" id="GO:1902510">
    <property type="term" value="P:regulation of apoptotic DNA fragmentation"/>
    <property type="evidence" value="ECO:0007669"/>
    <property type="project" value="Ensembl"/>
</dbReference>
<evidence type="ECO:0000259" key="4">
    <source>
        <dbReference type="PROSITE" id="PS51135"/>
    </source>
</evidence>
<reference evidence="5" key="3">
    <citation type="submission" date="2025-09" db="UniProtKB">
        <authorList>
            <consortium name="Ensembl"/>
        </authorList>
    </citation>
    <scope>IDENTIFICATION</scope>
    <source>
        <strain evidence="5">broiler</strain>
    </source>
</reference>
<dbReference type="OrthoDB" id="6475906at2759"/>
<evidence type="ECO:0000313" key="6">
    <source>
        <dbReference type="Proteomes" id="UP000000539"/>
    </source>
</evidence>
<feature type="region of interest" description="Disordered" evidence="3">
    <location>
        <begin position="23"/>
        <end position="54"/>
    </location>
</feature>
<dbReference type="GO" id="GO:0050995">
    <property type="term" value="P:negative regulation of lipid catabolic process"/>
    <property type="evidence" value="ECO:0007669"/>
    <property type="project" value="Ensembl"/>
</dbReference>
<proteinExistence type="predicted"/>
<gene>
    <name evidence="5" type="primary">CIDEA</name>
</gene>
<dbReference type="GO" id="GO:0070300">
    <property type="term" value="F:phosphatidic acid binding"/>
    <property type="evidence" value="ECO:0007669"/>
    <property type="project" value="Ensembl"/>
</dbReference>
<dbReference type="GO" id="GO:0032720">
    <property type="term" value="P:negative regulation of tumor necrosis factor production"/>
    <property type="evidence" value="ECO:0007669"/>
    <property type="project" value="Ensembl"/>
</dbReference>
<dbReference type="GO" id="GO:0005811">
    <property type="term" value="C:lipid droplet"/>
    <property type="evidence" value="ECO:0000318"/>
    <property type="project" value="GO_Central"/>
</dbReference>
<accession>A0A8V0X489</accession>
<dbReference type="GO" id="GO:0019915">
    <property type="term" value="P:lipid storage"/>
    <property type="evidence" value="ECO:0000318"/>
    <property type="project" value="GO_Central"/>
</dbReference>
<sequence>IYQYDAPTPRLPNPHDLGAARAHVRAGAAHGPGGGAEPPRSRLSLSAGAAPRRGRVGPWRWRGTVWARCCGRPFRVSNASRSSRKGIVASSLQELISKILEAFLITAGTVTLVLEEDGTVVDTEEFFQSLNDNTHFMVLEKGQKWTQTRNGIVPARQKKKMGVANITFDLYKLNPKDFIGCLNVKATFYEIYSVSYDIKCMGAKSILRKVLQIISHVAQITGQFLLYTGTYMLHLMGEYDEDATCTRSQHK</sequence>
<dbReference type="GO" id="GO:0006915">
    <property type="term" value="P:apoptotic process"/>
    <property type="evidence" value="ECO:0000318"/>
    <property type="project" value="GO_Central"/>
</dbReference>
<dbReference type="GO" id="GO:0006629">
    <property type="term" value="P:lipid metabolic process"/>
    <property type="evidence" value="ECO:0007669"/>
    <property type="project" value="Ensembl"/>
</dbReference>
<dbReference type="AlphaFoldDB" id="A0A8V0X489"/>
<dbReference type="GO" id="GO:0160077">
    <property type="term" value="P:lipid droplet fusion"/>
    <property type="evidence" value="ECO:0000318"/>
    <property type="project" value="GO_Central"/>
</dbReference>
<dbReference type="InterPro" id="IPR032936">
    <property type="entry name" value="CIDEA_N"/>
</dbReference>
<evidence type="ECO:0000256" key="1">
    <source>
        <dbReference type="ARBA" id="ARBA00022703"/>
    </source>
</evidence>
<dbReference type="SMART" id="SM00266">
    <property type="entry name" value="CAD"/>
    <property type="match status" value="1"/>
</dbReference>
<reference evidence="5" key="1">
    <citation type="submission" date="2020-11" db="EMBL/GenBank/DDBJ databases">
        <title>Gallus gallus (Chicken) genome, bGalGal1, GRCg7b, maternal haplotype autosomes + Z &amp; W.</title>
        <authorList>
            <person name="Warren W."/>
            <person name="Formenti G."/>
            <person name="Fedrigo O."/>
            <person name="Haase B."/>
            <person name="Mountcastle J."/>
            <person name="Balacco J."/>
            <person name="Tracey A."/>
            <person name="Schneider V."/>
            <person name="Okimoto R."/>
            <person name="Cheng H."/>
            <person name="Hawken R."/>
            <person name="Howe K."/>
            <person name="Jarvis E.D."/>
        </authorList>
    </citation>
    <scope>NUCLEOTIDE SEQUENCE [LARGE SCALE GENOMIC DNA]</scope>
    <source>
        <strain evidence="5">Broiler</strain>
    </source>
</reference>
<dbReference type="GO" id="GO:0120163">
    <property type="term" value="P:negative regulation of cold-induced thermogenesis"/>
    <property type="evidence" value="ECO:0007669"/>
    <property type="project" value="Ensembl"/>
</dbReference>
<feature type="domain" description="CIDE-N" evidence="4">
    <location>
        <begin position="70"/>
        <end position="147"/>
    </location>
</feature>
<dbReference type="GO" id="GO:0030512">
    <property type="term" value="P:negative regulation of transforming growth factor beta receptor signaling pathway"/>
    <property type="evidence" value="ECO:0007669"/>
    <property type="project" value="Ensembl"/>
</dbReference>
<dbReference type="GO" id="GO:0005634">
    <property type="term" value="C:nucleus"/>
    <property type="evidence" value="ECO:0007669"/>
    <property type="project" value="Ensembl"/>
</dbReference>
<dbReference type="Pfam" id="PF02017">
    <property type="entry name" value="CIDE-N"/>
    <property type="match status" value="1"/>
</dbReference>
<dbReference type="SUPFAM" id="SSF54277">
    <property type="entry name" value="CAD &amp; PB1 domains"/>
    <property type="match status" value="1"/>
</dbReference>
<dbReference type="GeneTree" id="ENSGT00390000018596"/>
<dbReference type="GO" id="GO:0001659">
    <property type="term" value="P:temperature homeostasis"/>
    <property type="evidence" value="ECO:0007669"/>
    <property type="project" value="Ensembl"/>
</dbReference>
<evidence type="ECO:0000313" key="5">
    <source>
        <dbReference type="Ensembl" id="ENSGALP00010001161.1"/>
    </source>
</evidence>
<evidence type="ECO:0000256" key="3">
    <source>
        <dbReference type="SAM" id="MobiDB-lite"/>
    </source>
</evidence>
<dbReference type="FunCoup" id="A0A8V0X489">
    <property type="interactions" value="4"/>
</dbReference>
<reference evidence="5" key="2">
    <citation type="submission" date="2025-08" db="UniProtKB">
        <authorList>
            <consortium name="Ensembl"/>
        </authorList>
    </citation>
    <scope>IDENTIFICATION</scope>
    <source>
        <strain evidence="5">broiler</strain>
    </source>
</reference>
<dbReference type="Gene3D" id="3.10.20.10">
    <property type="match status" value="1"/>
</dbReference>
<dbReference type="PANTHER" id="PTHR12306">
    <property type="entry name" value="CELL DEATH ACTIVATOR CIDE"/>
    <property type="match status" value="1"/>
</dbReference>
<dbReference type="InterPro" id="IPR003508">
    <property type="entry name" value="CIDE-N_dom"/>
</dbReference>
<keyword evidence="6" id="KW-1185">Reference proteome</keyword>
<keyword evidence="1 2" id="KW-0053">Apoptosis</keyword>
<name>A0A8V0X489_CHICK</name>
<dbReference type="GO" id="GO:0035634">
    <property type="term" value="P:response to stilbenoid"/>
    <property type="evidence" value="ECO:0007669"/>
    <property type="project" value="Ensembl"/>
</dbReference>
<dbReference type="PANTHER" id="PTHR12306:SF8">
    <property type="entry name" value="LIPID TRANSFERASE CIDEA"/>
    <property type="match status" value="1"/>
</dbReference>
<dbReference type="GO" id="GO:0045444">
    <property type="term" value="P:fat cell differentiation"/>
    <property type="evidence" value="ECO:0007669"/>
    <property type="project" value="Ensembl"/>
</dbReference>
<dbReference type="GO" id="GO:0120013">
    <property type="term" value="F:lipid transfer activity"/>
    <property type="evidence" value="ECO:0000318"/>
    <property type="project" value="GO_Central"/>
</dbReference>
<dbReference type="PROSITE" id="PS51135">
    <property type="entry name" value="CIDE_N"/>
    <property type="match status" value="1"/>
</dbReference>
<organism evidence="5 6">
    <name type="scientific">Gallus gallus</name>
    <name type="common">Chicken</name>
    <dbReference type="NCBI Taxonomy" id="9031"/>
    <lineage>
        <taxon>Eukaryota</taxon>
        <taxon>Metazoa</taxon>
        <taxon>Chordata</taxon>
        <taxon>Craniata</taxon>
        <taxon>Vertebrata</taxon>
        <taxon>Euteleostomi</taxon>
        <taxon>Archelosauria</taxon>
        <taxon>Archosauria</taxon>
        <taxon>Dinosauria</taxon>
        <taxon>Saurischia</taxon>
        <taxon>Theropoda</taxon>
        <taxon>Coelurosauria</taxon>
        <taxon>Aves</taxon>
        <taxon>Neognathae</taxon>
        <taxon>Galloanserae</taxon>
        <taxon>Galliformes</taxon>
        <taxon>Phasianidae</taxon>
        <taxon>Phasianinae</taxon>
        <taxon>Gallus</taxon>
    </lineage>
</organism>
<protein>
    <submittedName>
        <fullName evidence="5">Cell death-inducing DFFA-like effector a</fullName>
    </submittedName>
</protein>
<dbReference type="Ensembl" id="ENSGALT00010002611.1">
    <property type="protein sequence ID" value="ENSGALP00010001161.1"/>
    <property type="gene ID" value="ENSGALG00010001149.1"/>
</dbReference>
<dbReference type="GO" id="GO:0042803">
    <property type="term" value="F:protein homodimerization activity"/>
    <property type="evidence" value="ECO:0007669"/>
    <property type="project" value="Ensembl"/>
</dbReference>
<dbReference type="GO" id="GO:0070417">
    <property type="term" value="P:cellular response to cold"/>
    <property type="evidence" value="ECO:0007669"/>
    <property type="project" value="Ensembl"/>
</dbReference>
<dbReference type="GO" id="GO:0005740">
    <property type="term" value="C:mitochondrial envelope"/>
    <property type="evidence" value="ECO:0007669"/>
    <property type="project" value="Ensembl"/>
</dbReference>
<dbReference type="GO" id="GO:1900118">
    <property type="term" value="P:negative regulation of execution phase of apoptosis"/>
    <property type="evidence" value="ECO:0007669"/>
    <property type="project" value="Ensembl"/>
</dbReference>
<dbReference type="Proteomes" id="UP000000539">
    <property type="component" value="Chromosome 2"/>
</dbReference>
<dbReference type="CDD" id="cd06539">
    <property type="entry name" value="CIDE_N_A"/>
    <property type="match status" value="1"/>
</dbReference>